<accession>A0A1F6Y3M4</accession>
<organism evidence="2 3">
    <name type="scientific">Candidatus Nomurabacteria bacterium RIFCSPLOWO2_12_FULL_44_11</name>
    <dbReference type="NCBI Taxonomy" id="1801796"/>
    <lineage>
        <taxon>Bacteria</taxon>
        <taxon>Candidatus Nomuraibacteriota</taxon>
    </lineage>
</organism>
<evidence type="ECO:0008006" key="4">
    <source>
        <dbReference type="Google" id="ProtNLM"/>
    </source>
</evidence>
<dbReference type="Pfam" id="PF04203">
    <property type="entry name" value="Sortase"/>
    <property type="match status" value="1"/>
</dbReference>
<dbReference type="Proteomes" id="UP000178645">
    <property type="component" value="Unassembled WGS sequence"/>
</dbReference>
<evidence type="ECO:0000256" key="1">
    <source>
        <dbReference type="ARBA" id="ARBA00022801"/>
    </source>
</evidence>
<dbReference type="InterPro" id="IPR042001">
    <property type="entry name" value="Sortase_F"/>
</dbReference>
<sequence>MFYFGRTVYRAVSYAPTDEVALPNDVKKTFSPEEKKINPVLYPQYLRIPSIGVKAKVQKVGITKLGNMSTPNNYTDVGWFKYGTLPGEVGSAVISGHVDNGLGMPAVFADLKDVKVGSDVYIDQASGDTLHFVVRDIKTYDYKAPTEEIFNQNDAPLLKLITCTGSWISEYRTHNQRLVITAVESSP</sequence>
<gene>
    <name evidence="2" type="ORF">A3G53_02945</name>
</gene>
<proteinExistence type="predicted"/>
<dbReference type="SUPFAM" id="SSF63817">
    <property type="entry name" value="Sortase"/>
    <property type="match status" value="1"/>
</dbReference>
<dbReference type="InterPro" id="IPR023365">
    <property type="entry name" value="Sortase_dom-sf"/>
</dbReference>
<dbReference type="EMBL" id="MFVU01000032">
    <property type="protein sequence ID" value="OGJ00980.1"/>
    <property type="molecule type" value="Genomic_DNA"/>
</dbReference>
<protein>
    <recommendedName>
        <fullName evidence="4">Sortase</fullName>
    </recommendedName>
</protein>
<dbReference type="CDD" id="cd05829">
    <property type="entry name" value="Sortase_F"/>
    <property type="match status" value="1"/>
</dbReference>
<name>A0A1F6Y3M4_9BACT</name>
<evidence type="ECO:0000313" key="3">
    <source>
        <dbReference type="Proteomes" id="UP000178645"/>
    </source>
</evidence>
<evidence type="ECO:0000313" key="2">
    <source>
        <dbReference type="EMBL" id="OGJ00980.1"/>
    </source>
</evidence>
<dbReference type="AlphaFoldDB" id="A0A1F6Y3M4"/>
<keyword evidence="1" id="KW-0378">Hydrolase</keyword>
<dbReference type="Gene3D" id="2.40.260.10">
    <property type="entry name" value="Sortase"/>
    <property type="match status" value="1"/>
</dbReference>
<dbReference type="GO" id="GO:0016787">
    <property type="term" value="F:hydrolase activity"/>
    <property type="evidence" value="ECO:0007669"/>
    <property type="project" value="UniProtKB-KW"/>
</dbReference>
<dbReference type="InterPro" id="IPR005754">
    <property type="entry name" value="Sortase"/>
</dbReference>
<comment type="caution">
    <text evidence="2">The sequence shown here is derived from an EMBL/GenBank/DDBJ whole genome shotgun (WGS) entry which is preliminary data.</text>
</comment>
<reference evidence="2 3" key="1">
    <citation type="journal article" date="2016" name="Nat. Commun.">
        <title>Thousands of microbial genomes shed light on interconnected biogeochemical processes in an aquifer system.</title>
        <authorList>
            <person name="Anantharaman K."/>
            <person name="Brown C.T."/>
            <person name="Hug L.A."/>
            <person name="Sharon I."/>
            <person name="Castelle C.J."/>
            <person name="Probst A.J."/>
            <person name="Thomas B.C."/>
            <person name="Singh A."/>
            <person name="Wilkins M.J."/>
            <person name="Karaoz U."/>
            <person name="Brodie E.L."/>
            <person name="Williams K.H."/>
            <person name="Hubbard S.S."/>
            <person name="Banfield J.F."/>
        </authorList>
    </citation>
    <scope>NUCLEOTIDE SEQUENCE [LARGE SCALE GENOMIC DNA]</scope>
</reference>